<evidence type="ECO:0000256" key="2">
    <source>
        <dbReference type="ARBA" id="ARBA00007069"/>
    </source>
</evidence>
<feature type="transmembrane region" description="Helical" evidence="8">
    <location>
        <begin position="63"/>
        <end position="90"/>
    </location>
</feature>
<keyword evidence="6 8" id="KW-1133">Transmembrane helix</keyword>
<sequence length="260" mass="28646">MKNSKLVNKITNAYVMLIYVFVFIPVIVMIAFSFNSLPSNQHWESFTLDYYSKLFSDSEMIQVLINSLTLAVISTLAAIFIGTLGAYALCRLKFKGRSFLNFMVFVPMVIPEIVIAVAFLGLTGAAGISKGFGVMVCAHTIFILPYIIVTLKSRFADYDVSIEEASLDLGANQIYTFIHIICPMILPGIFTGGLMAFSLSFDDLIVSNFLSNTGYTTLPVKIYSNLKVGISPEYNALFTIIFAVMLIATAAIAIKKKRGK</sequence>
<dbReference type="PROSITE" id="PS50928">
    <property type="entry name" value="ABC_TM1"/>
    <property type="match status" value="1"/>
</dbReference>
<evidence type="ECO:0000256" key="1">
    <source>
        <dbReference type="ARBA" id="ARBA00004651"/>
    </source>
</evidence>
<accession>A0AAW5KQI6</accession>
<evidence type="ECO:0000256" key="7">
    <source>
        <dbReference type="ARBA" id="ARBA00023136"/>
    </source>
</evidence>
<evidence type="ECO:0000256" key="3">
    <source>
        <dbReference type="ARBA" id="ARBA00022448"/>
    </source>
</evidence>
<keyword evidence="3 8" id="KW-0813">Transport</keyword>
<dbReference type="InterPro" id="IPR035906">
    <property type="entry name" value="MetI-like_sf"/>
</dbReference>
<feature type="transmembrane region" description="Helical" evidence="8">
    <location>
        <begin position="132"/>
        <end position="153"/>
    </location>
</feature>
<evidence type="ECO:0000313" key="11">
    <source>
        <dbReference type="Proteomes" id="UP001206236"/>
    </source>
</evidence>
<feature type="transmembrane region" description="Helical" evidence="8">
    <location>
        <begin position="12"/>
        <end position="34"/>
    </location>
</feature>
<evidence type="ECO:0000256" key="5">
    <source>
        <dbReference type="ARBA" id="ARBA00022692"/>
    </source>
</evidence>
<evidence type="ECO:0000256" key="4">
    <source>
        <dbReference type="ARBA" id="ARBA00022475"/>
    </source>
</evidence>
<keyword evidence="4" id="KW-1003">Cell membrane</keyword>
<reference evidence="10" key="1">
    <citation type="submission" date="2022-06" db="EMBL/GenBank/DDBJ databases">
        <title>Isolation of gut microbiota from human fecal samples.</title>
        <authorList>
            <person name="Pamer E.G."/>
            <person name="Barat B."/>
            <person name="Waligurski E."/>
            <person name="Medina S."/>
            <person name="Paddock L."/>
            <person name="Mostad J."/>
        </authorList>
    </citation>
    <scope>NUCLEOTIDE SEQUENCE</scope>
    <source>
        <strain evidence="10">DFI.5.57</strain>
    </source>
</reference>
<dbReference type="PANTHER" id="PTHR43848:SF2">
    <property type="entry name" value="PUTRESCINE TRANSPORT SYSTEM PERMEASE PROTEIN POTI"/>
    <property type="match status" value="1"/>
</dbReference>
<dbReference type="CDD" id="cd06261">
    <property type="entry name" value="TM_PBP2"/>
    <property type="match status" value="1"/>
</dbReference>
<organism evidence="10 11">
    <name type="scientific">Ruminococcus bicirculans</name>
    <name type="common">ex Wegman et al. 2014</name>
    <dbReference type="NCBI Taxonomy" id="1160721"/>
    <lineage>
        <taxon>Bacteria</taxon>
        <taxon>Bacillati</taxon>
        <taxon>Bacillota</taxon>
        <taxon>Clostridia</taxon>
        <taxon>Eubacteriales</taxon>
        <taxon>Oscillospiraceae</taxon>
        <taxon>Ruminococcus</taxon>
    </lineage>
</organism>
<comment type="caution">
    <text evidence="10">The sequence shown here is derived from an EMBL/GenBank/DDBJ whole genome shotgun (WGS) entry which is preliminary data.</text>
</comment>
<feature type="transmembrane region" description="Helical" evidence="8">
    <location>
        <begin position="174"/>
        <end position="201"/>
    </location>
</feature>
<protein>
    <submittedName>
        <fullName evidence="10">ABC transporter permease</fullName>
    </submittedName>
</protein>
<dbReference type="GO" id="GO:0005886">
    <property type="term" value="C:plasma membrane"/>
    <property type="evidence" value="ECO:0007669"/>
    <property type="project" value="UniProtKB-SubCell"/>
</dbReference>
<keyword evidence="5 8" id="KW-0812">Transmembrane</keyword>
<dbReference type="RefSeq" id="WP_256322366.1">
    <property type="nucleotide sequence ID" value="NZ_DAWBUL010000160.1"/>
</dbReference>
<feature type="transmembrane region" description="Helical" evidence="8">
    <location>
        <begin position="234"/>
        <end position="254"/>
    </location>
</feature>
<evidence type="ECO:0000259" key="9">
    <source>
        <dbReference type="PROSITE" id="PS50928"/>
    </source>
</evidence>
<evidence type="ECO:0000313" key="10">
    <source>
        <dbReference type="EMBL" id="MCQ5153862.1"/>
    </source>
</evidence>
<dbReference type="Proteomes" id="UP001206236">
    <property type="component" value="Unassembled WGS sequence"/>
</dbReference>
<name>A0AAW5KQI6_9FIRM</name>
<keyword evidence="7 8" id="KW-0472">Membrane</keyword>
<dbReference type="GO" id="GO:0055085">
    <property type="term" value="P:transmembrane transport"/>
    <property type="evidence" value="ECO:0007669"/>
    <property type="project" value="InterPro"/>
</dbReference>
<dbReference type="InterPro" id="IPR051789">
    <property type="entry name" value="Bact_Polyamine_Transport"/>
</dbReference>
<dbReference type="PANTHER" id="PTHR43848">
    <property type="entry name" value="PUTRESCINE TRANSPORT SYSTEM PERMEASE PROTEIN POTI"/>
    <property type="match status" value="1"/>
</dbReference>
<dbReference type="Gene3D" id="1.10.3720.10">
    <property type="entry name" value="MetI-like"/>
    <property type="match status" value="1"/>
</dbReference>
<feature type="domain" description="ABC transmembrane type-1" evidence="9">
    <location>
        <begin position="64"/>
        <end position="253"/>
    </location>
</feature>
<dbReference type="EMBL" id="JANGCN010000028">
    <property type="protein sequence ID" value="MCQ5153862.1"/>
    <property type="molecule type" value="Genomic_DNA"/>
</dbReference>
<comment type="subcellular location">
    <subcellularLocation>
        <location evidence="1 8">Cell membrane</location>
        <topology evidence="1 8">Multi-pass membrane protein</topology>
    </subcellularLocation>
</comment>
<dbReference type="InterPro" id="IPR000515">
    <property type="entry name" value="MetI-like"/>
</dbReference>
<evidence type="ECO:0000256" key="6">
    <source>
        <dbReference type="ARBA" id="ARBA00022989"/>
    </source>
</evidence>
<feature type="transmembrane region" description="Helical" evidence="8">
    <location>
        <begin position="102"/>
        <end position="126"/>
    </location>
</feature>
<dbReference type="Pfam" id="PF00528">
    <property type="entry name" value="BPD_transp_1"/>
    <property type="match status" value="1"/>
</dbReference>
<proteinExistence type="inferred from homology"/>
<evidence type="ECO:0000256" key="8">
    <source>
        <dbReference type="RuleBase" id="RU363032"/>
    </source>
</evidence>
<gene>
    <name evidence="10" type="ORF">NE632_11170</name>
</gene>
<dbReference type="AlphaFoldDB" id="A0AAW5KQI6"/>
<dbReference type="SUPFAM" id="SSF161098">
    <property type="entry name" value="MetI-like"/>
    <property type="match status" value="1"/>
</dbReference>
<comment type="similarity">
    <text evidence="2">Belongs to the binding-protein-dependent transport system permease family. CysTW subfamily.</text>
</comment>